<dbReference type="AlphaFoldDB" id="A0A1F6C395"/>
<feature type="domain" description="Response regulatory" evidence="9">
    <location>
        <begin position="5"/>
        <end position="121"/>
    </location>
</feature>
<evidence type="ECO:0000313" key="11">
    <source>
        <dbReference type="Proteomes" id="UP000178606"/>
    </source>
</evidence>
<evidence type="ECO:0000259" key="8">
    <source>
        <dbReference type="PROSITE" id="PS50045"/>
    </source>
</evidence>
<dbReference type="InterPro" id="IPR002197">
    <property type="entry name" value="HTH_Fis"/>
</dbReference>
<dbReference type="EMBL" id="MFKF01000428">
    <property type="protein sequence ID" value="OGG43669.1"/>
    <property type="molecule type" value="Genomic_DNA"/>
</dbReference>
<feature type="domain" description="Sigma-54 factor interaction" evidence="8">
    <location>
        <begin position="174"/>
        <end position="404"/>
    </location>
</feature>
<organism evidence="10 11">
    <name type="scientific">Handelsmanbacteria sp. (strain RIFCSPLOWO2_12_FULL_64_10)</name>
    <dbReference type="NCBI Taxonomy" id="1817868"/>
    <lineage>
        <taxon>Bacteria</taxon>
        <taxon>Candidatus Handelsmaniibacteriota</taxon>
    </lineage>
</organism>
<keyword evidence="7" id="KW-0175">Coiled coil</keyword>
<dbReference type="SUPFAM" id="SSF52172">
    <property type="entry name" value="CheY-like"/>
    <property type="match status" value="1"/>
</dbReference>
<dbReference type="GO" id="GO:0043565">
    <property type="term" value="F:sequence-specific DNA binding"/>
    <property type="evidence" value="ECO:0007669"/>
    <property type="project" value="InterPro"/>
</dbReference>
<evidence type="ECO:0000256" key="7">
    <source>
        <dbReference type="SAM" id="Coils"/>
    </source>
</evidence>
<evidence type="ECO:0000256" key="4">
    <source>
        <dbReference type="ARBA" id="ARBA00023125"/>
    </source>
</evidence>
<dbReference type="FunFam" id="3.40.50.300:FF:000006">
    <property type="entry name" value="DNA-binding transcriptional regulator NtrC"/>
    <property type="match status" value="1"/>
</dbReference>
<gene>
    <name evidence="10" type="ORF">A3F84_25735</name>
</gene>
<dbReference type="Proteomes" id="UP000178606">
    <property type="component" value="Unassembled WGS sequence"/>
</dbReference>
<dbReference type="Pfam" id="PF02954">
    <property type="entry name" value="HTH_8"/>
    <property type="match status" value="1"/>
</dbReference>
<dbReference type="InterPro" id="IPR025943">
    <property type="entry name" value="Sigma_54_int_dom_ATP-bd_2"/>
</dbReference>
<keyword evidence="6" id="KW-0597">Phosphoprotein</keyword>
<dbReference type="PANTHER" id="PTHR32071">
    <property type="entry name" value="TRANSCRIPTIONAL REGULATORY PROTEIN"/>
    <property type="match status" value="1"/>
</dbReference>
<keyword evidence="2" id="KW-0067">ATP-binding</keyword>
<dbReference type="InterPro" id="IPR025662">
    <property type="entry name" value="Sigma_54_int_dom_ATP-bd_1"/>
</dbReference>
<evidence type="ECO:0000259" key="9">
    <source>
        <dbReference type="PROSITE" id="PS50110"/>
    </source>
</evidence>
<dbReference type="Pfam" id="PF00072">
    <property type="entry name" value="Response_reg"/>
    <property type="match status" value="1"/>
</dbReference>
<dbReference type="PRINTS" id="PR01590">
    <property type="entry name" value="HTHFIS"/>
</dbReference>
<dbReference type="Gene3D" id="1.10.10.60">
    <property type="entry name" value="Homeodomain-like"/>
    <property type="match status" value="1"/>
</dbReference>
<sequence length="489" mass="54104">MQGAKILLVDDQPANLEVLCDLLESRGYSVLFAPSGQIALKSACRAVPDLILLDVTMPEMDGFETCRRLKQDPRTRHIPVIFITARDLEEDVVAGFGVGGVDYIAKPFKEAEVLVRVETHVCLNRLTRELSAKNEELARKNRDLEREIARRQALKGQLTMISQREAERWGLAGFVGESPTIQRIFKDIRLMQESPATGVLITGESGTGKELIARAIHFGGARREAPFVPVNCNAIPAELVESALFGHVRGAFTGAVADRAGYFEMADGGTLFLDEIGDMPPELQGKLLRVLEDGQVWRIGAGQGKKADVRVLAATNADLQQKIQEGAFRRDLYFRLARFTVTAPPLRERREDISPLAHHFLRLLSAEMGRESPAISPEAIDRLARYDFPGNVRELKNIIERALIESGGAEIMPYHLHFLSREKSDSDSTSSMAPALPGLPMDLDEAARQAERWVVSQAMKQADGNLSEAARLLGTSRNTIYRIINDAKT</sequence>
<dbReference type="InterPro" id="IPR027417">
    <property type="entry name" value="P-loop_NTPase"/>
</dbReference>
<evidence type="ECO:0000256" key="6">
    <source>
        <dbReference type="PROSITE-ProRule" id="PRU00169"/>
    </source>
</evidence>
<evidence type="ECO:0008006" key="12">
    <source>
        <dbReference type="Google" id="ProtNLM"/>
    </source>
</evidence>
<name>A0A1F6C395_HANXR</name>
<dbReference type="InterPro" id="IPR058031">
    <property type="entry name" value="AAA_lid_NorR"/>
</dbReference>
<accession>A0A1F6C395</accession>
<dbReference type="Pfam" id="PF00158">
    <property type="entry name" value="Sigma54_activat"/>
    <property type="match status" value="1"/>
</dbReference>
<dbReference type="GO" id="GO:0000160">
    <property type="term" value="P:phosphorelay signal transduction system"/>
    <property type="evidence" value="ECO:0007669"/>
    <property type="project" value="InterPro"/>
</dbReference>
<dbReference type="SUPFAM" id="SSF46689">
    <property type="entry name" value="Homeodomain-like"/>
    <property type="match status" value="1"/>
</dbReference>
<evidence type="ECO:0000256" key="2">
    <source>
        <dbReference type="ARBA" id="ARBA00022840"/>
    </source>
</evidence>
<keyword evidence="1" id="KW-0547">Nucleotide-binding</keyword>
<dbReference type="PROSITE" id="PS00675">
    <property type="entry name" value="SIGMA54_INTERACT_1"/>
    <property type="match status" value="1"/>
</dbReference>
<dbReference type="InterPro" id="IPR009057">
    <property type="entry name" value="Homeodomain-like_sf"/>
</dbReference>
<dbReference type="Pfam" id="PF25601">
    <property type="entry name" value="AAA_lid_14"/>
    <property type="match status" value="1"/>
</dbReference>
<dbReference type="InterPro" id="IPR011006">
    <property type="entry name" value="CheY-like_superfamily"/>
</dbReference>
<dbReference type="InterPro" id="IPR002078">
    <property type="entry name" value="Sigma_54_int"/>
</dbReference>
<dbReference type="Gene3D" id="1.10.8.60">
    <property type="match status" value="1"/>
</dbReference>
<proteinExistence type="predicted"/>
<protein>
    <recommendedName>
        <fullName evidence="12">Sigma-54-dependent Fis family transcriptional regulator</fullName>
    </recommendedName>
</protein>
<dbReference type="CDD" id="cd00009">
    <property type="entry name" value="AAA"/>
    <property type="match status" value="1"/>
</dbReference>
<evidence type="ECO:0000256" key="3">
    <source>
        <dbReference type="ARBA" id="ARBA00023015"/>
    </source>
</evidence>
<evidence type="ECO:0000256" key="1">
    <source>
        <dbReference type="ARBA" id="ARBA00022741"/>
    </source>
</evidence>
<dbReference type="SUPFAM" id="SSF52540">
    <property type="entry name" value="P-loop containing nucleoside triphosphate hydrolases"/>
    <property type="match status" value="1"/>
</dbReference>
<dbReference type="GO" id="GO:0005524">
    <property type="term" value="F:ATP binding"/>
    <property type="evidence" value="ECO:0007669"/>
    <property type="project" value="UniProtKB-KW"/>
</dbReference>
<keyword evidence="3" id="KW-0805">Transcription regulation</keyword>
<dbReference type="InterPro" id="IPR003593">
    <property type="entry name" value="AAA+_ATPase"/>
</dbReference>
<reference evidence="10 11" key="1">
    <citation type="journal article" date="2016" name="Nat. Commun.">
        <title>Thousands of microbial genomes shed light on interconnected biogeochemical processes in an aquifer system.</title>
        <authorList>
            <person name="Anantharaman K."/>
            <person name="Brown C.T."/>
            <person name="Hug L.A."/>
            <person name="Sharon I."/>
            <person name="Castelle C.J."/>
            <person name="Probst A.J."/>
            <person name="Thomas B.C."/>
            <person name="Singh A."/>
            <person name="Wilkins M.J."/>
            <person name="Karaoz U."/>
            <person name="Brodie E.L."/>
            <person name="Williams K.H."/>
            <person name="Hubbard S.S."/>
            <person name="Banfield J.F."/>
        </authorList>
    </citation>
    <scope>NUCLEOTIDE SEQUENCE [LARGE SCALE GENOMIC DNA]</scope>
    <source>
        <strain evidence="11">RIFCSPLOWO2_12_FULL_64_10</strain>
    </source>
</reference>
<comment type="caution">
    <text evidence="10">The sequence shown here is derived from an EMBL/GenBank/DDBJ whole genome shotgun (WGS) entry which is preliminary data.</text>
</comment>
<dbReference type="PROSITE" id="PS50110">
    <property type="entry name" value="RESPONSE_REGULATORY"/>
    <property type="match status" value="1"/>
</dbReference>
<evidence type="ECO:0000256" key="5">
    <source>
        <dbReference type="ARBA" id="ARBA00023163"/>
    </source>
</evidence>
<dbReference type="SMART" id="SM00448">
    <property type="entry name" value="REC"/>
    <property type="match status" value="1"/>
</dbReference>
<feature type="modified residue" description="4-aspartylphosphate" evidence="6">
    <location>
        <position position="54"/>
    </location>
</feature>
<dbReference type="GO" id="GO:0006355">
    <property type="term" value="P:regulation of DNA-templated transcription"/>
    <property type="evidence" value="ECO:0007669"/>
    <property type="project" value="InterPro"/>
</dbReference>
<feature type="coiled-coil region" evidence="7">
    <location>
        <begin position="123"/>
        <end position="157"/>
    </location>
</feature>
<dbReference type="SMART" id="SM00382">
    <property type="entry name" value="AAA"/>
    <property type="match status" value="1"/>
</dbReference>
<dbReference type="PROSITE" id="PS00688">
    <property type="entry name" value="SIGMA54_INTERACT_3"/>
    <property type="match status" value="1"/>
</dbReference>
<dbReference type="PROSITE" id="PS00676">
    <property type="entry name" value="SIGMA54_INTERACT_2"/>
    <property type="match status" value="1"/>
</dbReference>
<dbReference type="InterPro" id="IPR025944">
    <property type="entry name" value="Sigma_54_int_dom_CS"/>
</dbReference>
<evidence type="ECO:0000313" key="10">
    <source>
        <dbReference type="EMBL" id="OGG43669.1"/>
    </source>
</evidence>
<dbReference type="Gene3D" id="3.40.50.2300">
    <property type="match status" value="1"/>
</dbReference>
<keyword evidence="4" id="KW-0238">DNA-binding</keyword>
<dbReference type="PROSITE" id="PS50045">
    <property type="entry name" value="SIGMA54_INTERACT_4"/>
    <property type="match status" value="1"/>
</dbReference>
<dbReference type="Gene3D" id="3.40.50.300">
    <property type="entry name" value="P-loop containing nucleotide triphosphate hydrolases"/>
    <property type="match status" value="1"/>
</dbReference>
<dbReference type="InterPro" id="IPR001789">
    <property type="entry name" value="Sig_transdc_resp-reg_receiver"/>
</dbReference>
<keyword evidence="5" id="KW-0804">Transcription</keyword>